<dbReference type="GO" id="GO:0030572">
    <property type="term" value="F:phosphatidyltransferase activity"/>
    <property type="evidence" value="ECO:0007669"/>
    <property type="project" value="UniProtKB-ARBA"/>
</dbReference>
<dbReference type="Gene3D" id="3.30.870.10">
    <property type="entry name" value="Endonuclease Chain A"/>
    <property type="match status" value="2"/>
</dbReference>
<feature type="domain" description="PLD phosphodiesterase" evidence="1">
    <location>
        <begin position="136"/>
        <end position="163"/>
    </location>
</feature>
<dbReference type="SMART" id="SM00155">
    <property type="entry name" value="PLDc"/>
    <property type="match status" value="2"/>
</dbReference>
<accession>A0AAU7VL83</accession>
<dbReference type="PROSITE" id="PS50035">
    <property type="entry name" value="PLD"/>
    <property type="match status" value="2"/>
</dbReference>
<gene>
    <name evidence="2" type="ORF">PRVXT_002796</name>
</gene>
<dbReference type="Pfam" id="PF13091">
    <property type="entry name" value="PLDc_2"/>
    <property type="match status" value="2"/>
</dbReference>
<evidence type="ECO:0000313" key="2">
    <source>
        <dbReference type="EMBL" id="XBX74738.1"/>
    </source>
</evidence>
<dbReference type="SUPFAM" id="SSF56024">
    <property type="entry name" value="Phospholipase D/nuclease"/>
    <property type="match status" value="2"/>
</dbReference>
<organism evidence="2">
    <name type="scientific">Proteinivorax tanatarense</name>
    <dbReference type="NCBI Taxonomy" id="1260629"/>
    <lineage>
        <taxon>Bacteria</taxon>
        <taxon>Bacillati</taxon>
        <taxon>Bacillota</taxon>
        <taxon>Clostridia</taxon>
        <taxon>Eubacteriales</taxon>
        <taxon>Proteinivoracaceae</taxon>
        <taxon>Proteinivorax</taxon>
    </lineage>
</organism>
<evidence type="ECO:0000259" key="1">
    <source>
        <dbReference type="PROSITE" id="PS50035"/>
    </source>
</evidence>
<dbReference type="RefSeq" id="WP_350343487.1">
    <property type="nucleotide sequence ID" value="NZ_CP158367.1"/>
</dbReference>
<dbReference type="PANTHER" id="PTHR21248">
    <property type="entry name" value="CARDIOLIPIN SYNTHASE"/>
    <property type="match status" value="1"/>
</dbReference>
<dbReference type="CDD" id="cd09111">
    <property type="entry name" value="PLDc_ymdC_like_1"/>
    <property type="match status" value="1"/>
</dbReference>
<protein>
    <submittedName>
        <fullName evidence="2">Phospholipase D family protein</fullName>
    </submittedName>
</protein>
<dbReference type="InterPro" id="IPR025202">
    <property type="entry name" value="PLD-like_dom"/>
</dbReference>
<proteinExistence type="predicted"/>
<dbReference type="EMBL" id="CP158367">
    <property type="protein sequence ID" value="XBX74738.1"/>
    <property type="molecule type" value="Genomic_DNA"/>
</dbReference>
<reference evidence="2" key="1">
    <citation type="journal article" date="2013" name="Extremophiles">
        <title>Proteinivorax tanatarense gen. nov., sp. nov., an anaerobic, haloalkaliphilic, proteolytic bacterium isolated from a decaying algal bloom, and proposal of Proteinivoraceae fam. nov.</title>
        <authorList>
            <person name="Kevbrin V."/>
            <person name="Boltyanskaya Y."/>
            <person name="Zhilina T."/>
            <person name="Kolganova T."/>
            <person name="Lavrentjeva E."/>
            <person name="Kuznetsov B."/>
        </authorList>
    </citation>
    <scope>NUCLEOTIDE SEQUENCE</scope>
    <source>
        <strain evidence="2">Z-910T</strain>
    </source>
</reference>
<feature type="domain" description="PLD phosphodiesterase" evidence="1">
    <location>
        <begin position="360"/>
        <end position="387"/>
    </location>
</feature>
<dbReference type="GO" id="GO:0032049">
    <property type="term" value="P:cardiolipin biosynthetic process"/>
    <property type="evidence" value="ECO:0007669"/>
    <property type="project" value="UniProtKB-ARBA"/>
</dbReference>
<sequence length="461" mass="54232">MFIFGVLIFAFYDPIEWDYYPMEGVERFYGEVEGPDRVVLVEDRYKSGLARLDLITNAEETLDISYYTFHEGTSLDIFLASVLDAADRGVEVRIMLDGLFHNLRGDLKDVFYVFYQHPNIELRLYEPLNLIKPWTLNNRLHDKFIIVDGEKVLLGGRNIGDKYFAPDPEKYDGLVSNDRDVLVINTEPKNNSNSVVYEVKDYFELLWEHQYTQQPIKELSDRQKRKGNQKEKNLLANLEMAKEKDPQRFEKEFDWLEKSYPTNQVSLTHNPLTRFNKEPWVWKDITQLMERAEHTIFIQSPYLIPTTDMYRYLEPKQIDADIEVLTNSVATSSNYFAMSGHIRNRKKIVDLGADVFEYQGEGTVHAKSYIFDNRISMVGSFNLDFRSTFLSTETMLVIDSPQFAEHLKKEVDNYISDSLLLEQKDYDYAYSQDTEKKEVPWLKKIVIKLLSIIMYFFDFML</sequence>
<dbReference type="AlphaFoldDB" id="A0AAU7VL83"/>
<dbReference type="CDD" id="cd09113">
    <property type="entry name" value="PLDc_ymdC_like_2"/>
    <property type="match status" value="1"/>
</dbReference>
<name>A0AAU7VL83_9FIRM</name>
<dbReference type="PANTHER" id="PTHR21248:SF12">
    <property type="entry name" value="CARDIOLIPIN SYNTHASE C"/>
    <property type="match status" value="1"/>
</dbReference>
<reference evidence="2" key="2">
    <citation type="submission" date="2024-06" db="EMBL/GenBank/DDBJ databases">
        <authorList>
            <person name="Petrova K.O."/>
            <person name="Toshchakov S.V."/>
            <person name="Boltjanskaja Y.V."/>
            <person name="Kevbrin V."/>
        </authorList>
    </citation>
    <scope>NUCLEOTIDE SEQUENCE</scope>
    <source>
        <strain evidence="2">Z-910T</strain>
    </source>
</reference>
<dbReference type="InterPro" id="IPR001736">
    <property type="entry name" value="PLipase_D/transphosphatidylase"/>
</dbReference>